<reference evidence="2" key="1">
    <citation type="submission" date="2023-03" db="EMBL/GenBank/DDBJ databases">
        <title>Near-Complete genome sequence of Lipomyces tetrasporous NRRL Y-64009, an oleaginous yeast capable of growing on lignocellulosic hydrolysates.</title>
        <authorList>
            <consortium name="Lawrence Berkeley National Laboratory"/>
            <person name="Jagtap S.S."/>
            <person name="Liu J.-J."/>
            <person name="Walukiewicz H.E."/>
            <person name="Pangilinan J."/>
            <person name="Lipzen A."/>
            <person name="Ahrendt S."/>
            <person name="Koriabine M."/>
            <person name="Cobaugh K."/>
            <person name="Salamov A."/>
            <person name="Yoshinaga Y."/>
            <person name="Ng V."/>
            <person name="Daum C."/>
            <person name="Grigoriev I.V."/>
            <person name="Slininger P.J."/>
            <person name="Dien B.S."/>
            <person name="Jin Y.-S."/>
            <person name="Rao C.V."/>
        </authorList>
    </citation>
    <scope>NUCLEOTIDE SEQUENCE</scope>
    <source>
        <strain evidence="2">NRRL Y-64009</strain>
    </source>
</reference>
<protein>
    <submittedName>
        <fullName evidence="2">Uncharacterized protein</fullName>
    </submittedName>
</protein>
<dbReference type="GeneID" id="80883725"/>
<proteinExistence type="predicted"/>
<organism evidence="2 3">
    <name type="scientific">Lipomyces tetrasporus</name>
    <dbReference type="NCBI Taxonomy" id="54092"/>
    <lineage>
        <taxon>Eukaryota</taxon>
        <taxon>Fungi</taxon>
        <taxon>Dikarya</taxon>
        <taxon>Ascomycota</taxon>
        <taxon>Saccharomycotina</taxon>
        <taxon>Lipomycetes</taxon>
        <taxon>Lipomycetales</taxon>
        <taxon>Lipomycetaceae</taxon>
        <taxon>Lipomyces</taxon>
    </lineage>
</organism>
<dbReference type="AlphaFoldDB" id="A0AAD7QLD8"/>
<dbReference type="Proteomes" id="UP001217417">
    <property type="component" value="Unassembled WGS sequence"/>
</dbReference>
<keyword evidence="1" id="KW-0472">Membrane</keyword>
<comment type="caution">
    <text evidence="2">The sequence shown here is derived from an EMBL/GenBank/DDBJ whole genome shotgun (WGS) entry which is preliminary data.</text>
</comment>
<evidence type="ECO:0000256" key="1">
    <source>
        <dbReference type="SAM" id="Phobius"/>
    </source>
</evidence>
<sequence length="121" mass="13170">MTVSHSEDKLQHDVHIHGSCYIATKWVLGGSLLLLVTLLILVAVYVQSQVVRRQGTTAVAGYRRAGLWISRERSGAAIVIAAAWIGLAAVLCVSETNVLCIIALLQSTIFSYFGVFNRFPP</sequence>
<keyword evidence="1" id="KW-0812">Transmembrane</keyword>
<name>A0AAD7QLD8_9ASCO</name>
<keyword evidence="3" id="KW-1185">Reference proteome</keyword>
<gene>
    <name evidence="2" type="ORF">POJ06DRAFT_261058</name>
</gene>
<evidence type="ECO:0000313" key="3">
    <source>
        <dbReference type="Proteomes" id="UP001217417"/>
    </source>
</evidence>
<keyword evidence="1" id="KW-1133">Transmembrane helix</keyword>
<dbReference type="EMBL" id="JARPMG010000011">
    <property type="protein sequence ID" value="KAJ8097318.1"/>
    <property type="molecule type" value="Genomic_DNA"/>
</dbReference>
<evidence type="ECO:0000313" key="2">
    <source>
        <dbReference type="EMBL" id="KAJ8097318.1"/>
    </source>
</evidence>
<feature type="transmembrane region" description="Helical" evidence="1">
    <location>
        <begin position="73"/>
        <end position="90"/>
    </location>
</feature>
<feature type="transmembrane region" description="Helical" evidence="1">
    <location>
        <begin position="96"/>
        <end position="116"/>
    </location>
</feature>
<accession>A0AAD7QLD8</accession>
<dbReference type="RefSeq" id="XP_056040768.1">
    <property type="nucleotide sequence ID" value="XM_056188559.1"/>
</dbReference>
<feature type="transmembrane region" description="Helical" evidence="1">
    <location>
        <begin position="26"/>
        <end position="46"/>
    </location>
</feature>